<dbReference type="PANTHER" id="PTHR15153:SF0">
    <property type="entry name" value="TUMOR NECROSIS FACTOR LIGAND SUPERFAMILY MEMBER 9"/>
    <property type="match status" value="1"/>
</dbReference>
<dbReference type="GeneID" id="105301107"/>
<feature type="compositionally biased region" description="Basic and acidic residues" evidence="2">
    <location>
        <begin position="12"/>
        <end position="21"/>
    </location>
</feature>
<dbReference type="PANTHER" id="PTHR15153">
    <property type="entry name" value="TUMOR NECROSIS FACTOR LIGAND SUPERFAMILY MEMBER 9"/>
    <property type="match status" value="1"/>
</dbReference>
<name>A0A6P3R604_PTEVA</name>
<gene>
    <name evidence="6" type="primary">TNFSF9</name>
</gene>
<evidence type="ECO:0000256" key="2">
    <source>
        <dbReference type="SAM" id="MobiDB-lite"/>
    </source>
</evidence>
<dbReference type="CTD" id="8744"/>
<keyword evidence="3" id="KW-0472">Membrane</keyword>
<dbReference type="OrthoDB" id="9450706at2759"/>
<dbReference type="FunFam" id="2.60.120.40:FF:000032">
    <property type="entry name" value="Tumor necrosis factor ligand superfamily member 9"/>
    <property type="match status" value="1"/>
</dbReference>
<accession>A0A6P3R604</accession>
<proteinExistence type="inferred from homology"/>
<dbReference type="Gene3D" id="2.60.120.40">
    <property type="match status" value="1"/>
</dbReference>
<dbReference type="GO" id="GO:0045585">
    <property type="term" value="P:positive regulation of cytotoxic T cell differentiation"/>
    <property type="evidence" value="ECO:0007669"/>
    <property type="project" value="TreeGrafter"/>
</dbReference>
<keyword evidence="3" id="KW-0812">Transmembrane</keyword>
<dbReference type="GO" id="GO:0042104">
    <property type="term" value="P:positive regulation of activated T cell proliferation"/>
    <property type="evidence" value="ECO:0007669"/>
    <property type="project" value="TreeGrafter"/>
</dbReference>
<feature type="compositionally biased region" description="Low complexity" evidence="2">
    <location>
        <begin position="1"/>
        <end position="11"/>
    </location>
</feature>
<comment type="similarity">
    <text evidence="1">Belongs to the tumor necrosis factor family.</text>
</comment>
<organism evidence="5 6">
    <name type="scientific">Pteropus vampyrus</name>
    <name type="common">Large flying fox</name>
    <dbReference type="NCBI Taxonomy" id="132908"/>
    <lineage>
        <taxon>Eukaryota</taxon>
        <taxon>Metazoa</taxon>
        <taxon>Chordata</taxon>
        <taxon>Craniata</taxon>
        <taxon>Vertebrata</taxon>
        <taxon>Euteleostomi</taxon>
        <taxon>Mammalia</taxon>
        <taxon>Eutheria</taxon>
        <taxon>Laurasiatheria</taxon>
        <taxon>Chiroptera</taxon>
        <taxon>Yinpterochiroptera</taxon>
        <taxon>Pteropodoidea</taxon>
        <taxon>Pteropodidae</taxon>
        <taxon>Pteropodinae</taxon>
        <taxon>Pteropus</taxon>
    </lineage>
</organism>
<dbReference type="InterPro" id="IPR042373">
    <property type="entry name" value="TNFSF9"/>
</dbReference>
<keyword evidence="3" id="KW-1133">Transmembrane helix</keyword>
<feature type="transmembrane region" description="Helical" evidence="3">
    <location>
        <begin position="29"/>
        <end position="53"/>
    </location>
</feature>
<evidence type="ECO:0000313" key="5">
    <source>
        <dbReference type="Proteomes" id="UP000515202"/>
    </source>
</evidence>
<evidence type="ECO:0000313" key="6">
    <source>
        <dbReference type="RefSeq" id="XP_011371934.1"/>
    </source>
</evidence>
<protein>
    <submittedName>
        <fullName evidence="6">Tumor necrosis factor ligand superfamily member 9</fullName>
    </submittedName>
</protein>
<dbReference type="PROSITE" id="PS50049">
    <property type="entry name" value="THD_2"/>
    <property type="match status" value="1"/>
</dbReference>
<feature type="region of interest" description="Disordered" evidence="2">
    <location>
        <begin position="1"/>
        <end position="21"/>
    </location>
</feature>
<reference evidence="6" key="1">
    <citation type="submission" date="2025-08" db="UniProtKB">
        <authorList>
            <consortium name="RefSeq"/>
        </authorList>
    </citation>
    <scope>IDENTIFICATION</scope>
    <source>
        <tissue evidence="6">Kidney</tissue>
    </source>
</reference>
<sequence>MSSSSDAVPDPEAARPPERARPARRVRTWALSAAALLLLLAAACAACALHSWWVPARSASPGPSPAPSSRLPEVPELPPNARARLPAFLQGEGVFAQLVARDALLTEGLLHWYSAEGLKGVYLAPGLSYDEQTRELVVAEAGLYSVFLYVELHRVVNRADSGWVSTALHLQPRGEGTAALALTLDLPPLSSEARNSVAGSQVGLLHLSAGQRLSVHLNATTGAQFAWQLAQGATVLCLYPGLLPTNVPIGLLYPQSS</sequence>
<dbReference type="GO" id="GO:0005886">
    <property type="term" value="C:plasma membrane"/>
    <property type="evidence" value="ECO:0007669"/>
    <property type="project" value="TreeGrafter"/>
</dbReference>
<dbReference type="Proteomes" id="UP000515202">
    <property type="component" value="Unplaced"/>
</dbReference>
<evidence type="ECO:0000259" key="4">
    <source>
        <dbReference type="PROSITE" id="PS50049"/>
    </source>
</evidence>
<dbReference type="GO" id="GO:0005164">
    <property type="term" value="F:tumor necrosis factor receptor binding"/>
    <property type="evidence" value="ECO:0007669"/>
    <property type="project" value="InterPro"/>
</dbReference>
<dbReference type="AlphaFoldDB" id="A0A6P3R604"/>
<evidence type="ECO:0000256" key="1">
    <source>
        <dbReference type="ARBA" id="ARBA00008670"/>
    </source>
</evidence>
<dbReference type="GO" id="GO:0006955">
    <property type="term" value="P:immune response"/>
    <property type="evidence" value="ECO:0007669"/>
    <property type="project" value="InterPro"/>
</dbReference>
<dbReference type="InterPro" id="IPR006052">
    <property type="entry name" value="TNF_dom"/>
</dbReference>
<dbReference type="InterPro" id="IPR008983">
    <property type="entry name" value="Tumour_necrosis_fac-like_dom"/>
</dbReference>
<evidence type="ECO:0000256" key="3">
    <source>
        <dbReference type="SAM" id="Phobius"/>
    </source>
</evidence>
<dbReference type="KEGG" id="pvp:105301107"/>
<feature type="domain" description="THD" evidence="4">
    <location>
        <begin position="94"/>
        <end position="236"/>
    </location>
</feature>
<dbReference type="RefSeq" id="XP_011371934.1">
    <property type="nucleotide sequence ID" value="XM_011373632.2"/>
</dbReference>
<dbReference type="SUPFAM" id="SSF49842">
    <property type="entry name" value="TNF-like"/>
    <property type="match status" value="1"/>
</dbReference>
<keyword evidence="5" id="KW-1185">Reference proteome</keyword>
<dbReference type="Pfam" id="PF00229">
    <property type="entry name" value="TNF"/>
    <property type="match status" value="1"/>
</dbReference>
<dbReference type="SMART" id="SM00207">
    <property type="entry name" value="TNF"/>
    <property type="match status" value="1"/>
</dbReference>